<evidence type="ECO:0000313" key="9">
    <source>
        <dbReference type="Proteomes" id="UP000320948"/>
    </source>
</evidence>
<keyword evidence="2 5" id="KW-0479">Metal-binding</keyword>
<keyword evidence="1" id="KW-0645">Protease</keyword>
<dbReference type="AlphaFoldDB" id="A0A6N4RCN2"/>
<sequence>MSMPTGLRRFGNTPRRQVAAPLKKPSPCGGFLLSMMRMKPAQLLYENGPDWRYATGTQISDPALWYQSPKGVTHIVVSELEIGLMRKTAKVDKIHAFGDVRAKLKGQPLTLDTMLRYLTALEKNQPDAIEVPNHFPAGLFGKLKEGGQPLVVANRALFFEQRALKTADEIKKLKAAQKLNEQAFELAFGILAEAKIRKADAVLMWQGAVLTSEILQGEMNGYLARHGAEEFHHGPVVAGGMQGAMPHARGNGPLKAHEFIVIDCFPKHPNGYWGDLTRTVLKGKPRPWHHKVYNAVLDAQKTGLKMLKPGLNGKDIHAAVVATLEQHGFTTGTDKKGNPYGMFHGTGHGVGLELHDPGPRTISSVDCILKPGMVTSVEPGLYYTEKSVSGGIGGCRIEDVVVITETGHKNLTTLSKADWIIK</sequence>
<dbReference type="EMBL" id="VAFM01000001">
    <property type="protein sequence ID" value="TKW61762.1"/>
    <property type="molecule type" value="Genomic_DNA"/>
</dbReference>
<dbReference type="PANTHER" id="PTHR46112:SF2">
    <property type="entry name" value="XAA-PRO AMINOPEPTIDASE P-RELATED"/>
    <property type="match status" value="1"/>
</dbReference>
<evidence type="ECO:0000256" key="3">
    <source>
        <dbReference type="ARBA" id="ARBA00022801"/>
    </source>
</evidence>
<protein>
    <submittedName>
        <fullName evidence="8">Aminopeptidase P family protein</fullName>
    </submittedName>
</protein>
<reference evidence="8 9" key="1">
    <citation type="journal article" date="2017" name="Nat. Commun.">
        <title>In situ click chemistry generation of cyclooxygenase-2 inhibitors.</title>
        <authorList>
            <person name="Bhardwaj A."/>
            <person name="Kaur J."/>
            <person name="Wuest M."/>
            <person name="Wuest F."/>
        </authorList>
    </citation>
    <scope>NUCLEOTIDE SEQUENCE [LARGE SCALE GENOMIC DNA]</scope>
    <source>
        <strain evidence="8">S2_018_000_R2_106</strain>
    </source>
</reference>
<evidence type="ECO:0000256" key="5">
    <source>
        <dbReference type="RuleBase" id="RU000590"/>
    </source>
</evidence>
<comment type="similarity">
    <text evidence="5">Belongs to the peptidase M24B family.</text>
</comment>
<name>A0A6N4RCN2_BLAVI</name>
<dbReference type="PANTHER" id="PTHR46112">
    <property type="entry name" value="AMINOPEPTIDASE"/>
    <property type="match status" value="1"/>
</dbReference>
<keyword evidence="8" id="KW-0031">Aminopeptidase</keyword>
<dbReference type="Gene3D" id="3.90.230.10">
    <property type="entry name" value="Creatinase/methionine aminopeptidase superfamily"/>
    <property type="match status" value="1"/>
</dbReference>
<gene>
    <name evidence="8" type="ORF">DI628_03835</name>
</gene>
<dbReference type="InterPro" id="IPR036005">
    <property type="entry name" value="Creatinase/aminopeptidase-like"/>
</dbReference>
<keyword evidence="3" id="KW-0378">Hydrolase</keyword>
<dbReference type="GO" id="GO:0046872">
    <property type="term" value="F:metal ion binding"/>
    <property type="evidence" value="ECO:0007669"/>
    <property type="project" value="UniProtKB-KW"/>
</dbReference>
<dbReference type="PROSITE" id="PS00491">
    <property type="entry name" value="PROLINE_PEPTIDASE"/>
    <property type="match status" value="1"/>
</dbReference>
<dbReference type="GO" id="GO:0004177">
    <property type="term" value="F:aminopeptidase activity"/>
    <property type="evidence" value="ECO:0007669"/>
    <property type="project" value="UniProtKB-KW"/>
</dbReference>
<comment type="caution">
    <text evidence="8">The sequence shown here is derived from an EMBL/GenBank/DDBJ whole genome shotgun (WGS) entry which is preliminary data.</text>
</comment>
<dbReference type="InterPro" id="IPR050659">
    <property type="entry name" value="Peptidase_M24B"/>
</dbReference>
<accession>A0A6N4RCN2</accession>
<dbReference type="InterPro" id="IPR000994">
    <property type="entry name" value="Pept_M24"/>
</dbReference>
<evidence type="ECO:0000256" key="2">
    <source>
        <dbReference type="ARBA" id="ARBA00022723"/>
    </source>
</evidence>
<dbReference type="InterPro" id="IPR001131">
    <property type="entry name" value="Peptidase_M24B_aminopep-P_CS"/>
</dbReference>
<keyword evidence="4" id="KW-0482">Metalloprotease</keyword>
<dbReference type="Proteomes" id="UP000320948">
    <property type="component" value="Unassembled WGS sequence"/>
</dbReference>
<evidence type="ECO:0000259" key="7">
    <source>
        <dbReference type="Pfam" id="PF00557"/>
    </source>
</evidence>
<feature type="domain" description="Peptidase M24" evidence="7">
    <location>
        <begin position="172"/>
        <end position="405"/>
    </location>
</feature>
<evidence type="ECO:0000256" key="6">
    <source>
        <dbReference type="SAM" id="MobiDB-lite"/>
    </source>
</evidence>
<dbReference type="GO" id="GO:0006508">
    <property type="term" value="P:proteolysis"/>
    <property type="evidence" value="ECO:0007669"/>
    <property type="project" value="UniProtKB-KW"/>
</dbReference>
<dbReference type="Pfam" id="PF00557">
    <property type="entry name" value="Peptidase_M24"/>
    <property type="match status" value="1"/>
</dbReference>
<organism evidence="8 9">
    <name type="scientific">Blastochloris viridis</name>
    <name type="common">Rhodopseudomonas viridis</name>
    <dbReference type="NCBI Taxonomy" id="1079"/>
    <lineage>
        <taxon>Bacteria</taxon>
        <taxon>Pseudomonadati</taxon>
        <taxon>Pseudomonadota</taxon>
        <taxon>Alphaproteobacteria</taxon>
        <taxon>Hyphomicrobiales</taxon>
        <taxon>Blastochloridaceae</taxon>
        <taxon>Blastochloris</taxon>
    </lineage>
</organism>
<evidence type="ECO:0000256" key="4">
    <source>
        <dbReference type="ARBA" id="ARBA00023049"/>
    </source>
</evidence>
<feature type="region of interest" description="Disordered" evidence="6">
    <location>
        <begin position="1"/>
        <end position="21"/>
    </location>
</feature>
<evidence type="ECO:0000256" key="1">
    <source>
        <dbReference type="ARBA" id="ARBA00022670"/>
    </source>
</evidence>
<dbReference type="GO" id="GO:0008237">
    <property type="term" value="F:metallopeptidase activity"/>
    <property type="evidence" value="ECO:0007669"/>
    <property type="project" value="UniProtKB-KW"/>
</dbReference>
<evidence type="ECO:0000313" key="8">
    <source>
        <dbReference type="EMBL" id="TKW61762.1"/>
    </source>
</evidence>
<dbReference type="SUPFAM" id="SSF55920">
    <property type="entry name" value="Creatinase/aminopeptidase"/>
    <property type="match status" value="1"/>
</dbReference>
<proteinExistence type="inferred from homology"/>